<dbReference type="AlphaFoldDB" id="A0A4P6JL73"/>
<dbReference type="Proteomes" id="UP000290365">
    <property type="component" value="Chromosome"/>
</dbReference>
<dbReference type="PRINTS" id="PR00598">
    <property type="entry name" value="HTHMARR"/>
</dbReference>
<dbReference type="SMART" id="SM00347">
    <property type="entry name" value="HTH_MARR"/>
    <property type="match status" value="1"/>
</dbReference>
<dbReference type="InterPro" id="IPR039422">
    <property type="entry name" value="MarR/SlyA-like"/>
</dbReference>
<gene>
    <name evidence="2" type="ORF">EPA93_06865</name>
</gene>
<dbReference type="GO" id="GO:0003700">
    <property type="term" value="F:DNA-binding transcription factor activity"/>
    <property type="evidence" value="ECO:0007669"/>
    <property type="project" value="InterPro"/>
</dbReference>
<dbReference type="InterPro" id="IPR036390">
    <property type="entry name" value="WH_DNA-bd_sf"/>
</dbReference>
<dbReference type="PROSITE" id="PS50995">
    <property type="entry name" value="HTH_MARR_2"/>
    <property type="match status" value="1"/>
</dbReference>
<dbReference type="PANTHER" id="PTHR33164:SF103">
    <property type="entry name" value="REGULATORY PROTEIN MARR"/>
    <property type="match status" value="1"/>
</dbReference>
<dbReference type="KEGG" id="kbs:EPA93_06865"/>
<evidence type="ECO:0000313" key="3">
    <source>
        <dbReference type="Proteomes" id="UP000290365"/>
    </source>
</evidence>
<dbReference type="Pfam" id="PF01047">
    <property type="entry name" value="MarR"/>
    <property type="match status" value="1"/>
</dbReference>
<name>A0A4P6JL73_KTERU</name>
<dbReference type="OrthoDB" id="157758at2"/>
<protein>
    <submittedName>
        <fullName evidence="2">MarR family transcriptional regulator</fullName>
    </submittedName>
</protein>
<dbReference type="InterPro" id="IPR000835">
    <property type="entry name" value="HTH_MarR-typ"/>
</dbReference>
<feature type="domain" description="HTH marR-type" evidence="1">
    <location>
        <begin position="28"/>
        <end position="164"/>
    </location>
</feature>
<dbReference type="EMBL" id="CP035758">
    <property type="protein sequence ID" value="QBD75742.1"/>
    <property type="molecule type" value="Genomic_DNA"/>
</dbReference>
<reference evidence="2 3" key="1">
    <citation type="submission" date="2019-01" db="EMBL/GenBank/DDBJ databases">
        <title>Ktedonosporobacter rubrisoli SCAWS-G2.</title>
        <authorList>
            <person name="Huang Y."/>
            <person name="Yan B."/>
        </authorList>
    </citation>
    <scope>NUCLEOTIDE SEQUENCE [LARGE SCALE GENOMIC DNA]</scope>
    <source>
        <strain evidence="2 3">SCAWS-G2</strain>
    </source>
</reference>
<dbReference type="Gene3D" id="1.10.10.10">
    <property type="entry name" value="Winged helix-like DNA-binding domain superfamily/Winged helix DNA-binding domain"/>
    <property type="match status" value="1"/>
</dbReference>
<dbReference type="GO" id="GO:0006950">
    <property type="term" value="P:response to stress"/>
    <property type="evidence" value="ECO:0007669"/>
    <property type="project" value="TreeGrafter"/>
</dbReference>
<accession>A0A4P6JL73</accession>
<organism evidence="2 3">
    <name type="scientific">Ktedonosporobacter rubrisoli</name>
    <dbReference type="NCBI Taxonomy" id="2509675"/>
    <lineage>
        <taxon>Bacteria</taxon>
        <taxon>Bacillati</taxon>
        <taxon>Chloroflexota</taxon>
        <taxon>Ktedonobacteria</taxon>
        <taxon>Ktedonobacterales</taxon>
        <taxon>Ktedonosporobacteraceae</taxon>
        <taxon>Ktedonosporobacter</taxon>
    </lineage>
</organism>
<dbReference type="InterPro" id="IPR036388">
    <property type="entry name" value="WH-like_DNA-bd_sf"/>
</dbReference>
<proteinExistence type="predicted"/>
<dbReference type="RefSeq" id="WP_129886339.1">
    <property type="nucleotide sequence ID" value="NZ_CP035758.1"/>
</dbReference>
<evidence type="ECO:0000313" key="2">
    <source>
        <dbReference type="EMBL" id="QBD75742.1"/>
    </source>
</evidence>
<evidence type="ECO:0000259" key="1">
    <source>
        <dbReference type="PROSITE" id="PS50995"/>
    </source>
</evidence>
<dbReference type="PANTHER" id="PTHR33164">
    <property type="entry name" value="TRANSCRIPTIONAL REGULATOR, MARR FAMILY"/>
    <property type="match status" value="1"/>
</dbReference>
<dbReference type="SUPFAM" id="SSF46785">
    <property type="entry name" value="Winged helix' DNA-binding domain"/>
    <property type="match status" value="1"/>
</dbReference>
<sequence length="175" mass="19483">MNVTLQEHPDAFAPSAQPLAAKPSQPSAVEVLQTLAITTHLVQRNCDTFLAEQAFPAKISEARLRLLSIVEEAGSIRMSDLASRLHVSPRTITDIVDGLERASLLRRVPDQRDRRVIYLELTEGASVRMAHLYRVQAEHAEELLAYLDTEQRQQLLNLLHLLQRNLLTDGAGSCG</sequence>
<keyword evidence="3" id="KW-1185">Reference proteome</keyword>